<sequence>MVYLFRHYVGNQMQRVRNKGAVGVADSSVMMELEVSVRTVATWYAESHTDCIILICHIPVETPKRPSYVRGSIPHKWVATYDAVDMRACTGVRETTDSYFYFDLQWKCD</sequence>
<protein>
    <submittedName>
        <fullName evidence="1">Uncharacterized protein</fullName>
    </submittedName>
</protein>
<accession>U1MSX2</accession>
<proteinExistence type="predicted"/>
<reference evidence="1 2" key="1">
    <citation type="journal article" date="2013" name="PLoS ONE">
        <title>Assembly-driven community genomics of a hypersaline microbial ecosystem.</title>
        <authorList>
            <person name="Podell S."/>
            <person name="Ugalde J.A."/>
            <person name="Narasingarao P."/>
            <person name="Banfield J.F."/>
            <person name="Heidelberg K.B."/>
            <person name="Allen E.E."/>
        </authorList>
    </citation>
    <scope>NUCLEOTIDE SEQUENCE [LARGE SCALE GENOMIC DNA]</scope>
    <source>
        <strain evidence="2">J07HQW1</strain>
    </source>
</reference>
<dbReference type="EMBL" id="KE356560">
    <property type="protein sequence ID" value="ERG93319.1"/>
    <property type="molecule type" value="Genomic_DNA"/>
</dbReference>
<organism evidence="1 2">
    <name type="scientific">Haloquadratum walsbyi J07HQW1</name>
    <dbReference type="NCBI Taxonomy" id="1238424"/>
    <lineage>
        <taxon>Archaea</taxon>
        <taxon>Methanobacteriati</taxon>
        <taxon>Methanobacteriota</taxon>
        <taxon>Stenosarchaea group</taxon>
        <taxon>Halobacteria</taxon>
        <taxon>Halobacteriales</taxon>
        <taxon>Haloferacaceae</taxon>
        <taxon>Haloquadratum</taxon>
    </lineage>
</organism>
<evidence type="ECO:0000313" key="1">
    <source>
        <dbReference type="EMBL" id="ERG93319.1"/>
    </source>
</evidence>
<evidence type="ECO:0000313" key="2">
    <source>
        <dbReference type="Proteomes" id="UP000030649"/>
    </source>
</evidence>
<dbReference type="Proteomes" id="UP000030649">
    <property type="component" value="Unassembled WGS sequence"/>
</dbReference>
<name>U1MSX2_9EURY</name>
<dbReference type="HOGENOM" id="CLU_2177837_0_0_2"/>
<dbReference type="AlphaFoldDB" id="U1MSX2"/>
<gene>
    <name evidence="1" type="ORF">J07HQW1_03380</name>
</gene>